<dbReference type="Pfam" id="PF10369">
    <property type="entry name" value="ALS_ss_C"/>
    <property type="match status" value="1"/>
</dbReference>
<evidence type="ECO:0000259" key="9">
    <source>
        <dbReference type="PROSITE" id="PS51671"/>
    </source>
</evidence>
<evidence type="ECO:0000256" key="6">
    <source>
        <dbReference type="ARBA" id="ARBA00023304"/>
    </source>
</evidence>
<feature type="domain" description="ACT" evidence="9">
    <location>
        <begin position="23"/>
        <end position="98"/>
    </location>
</feature>
<dbReference type="NCBIfam" id="TIGR00119">
    <property type="entry name" value="acolac_sm"/>
    <property type="match status" value="1"/>
</dbReference>
<dbReference type="InterPro" id="IPR004789">
    <property type="entry name" value="Acetalactate_synth_ssu"/>
</dbReference>
<sequence>MNEKNPASTYDFVSIDENNERHTLSIIVDNESGVLARVIGLFAARGFNIDSLTVSETESKNQLSRITLVTSGSPSVIEKIKVQVERLVPVHSVSDLTAQYGQYGALERELALIKVKGVGNKRLEALRLAEAFDAQTVDASLNSFIFQLTGRTREIDRFIHLMTSVGLLEVSRTGVAALKRGPDNT</sequence>
<dbReference type="InterPro" id="IPR054480">
    <property type="entry name" value="AHAS_small-like_ACT"/>
</dbReference>
<dbReference type="Pfam" id="PF22629">
    <property type="entry name" value="ACT_AHAS_ss"/>
    <property type="match status" value="1"/>
</dbReference>
<dbReference type="Proteomes" id="UP000253570">
    <property type="component" value="Unassembled WGS sequence"/>
</dbReference>
<dbReference type="InterPro" id="IPR019455">
    <property type="entry name" value="Acetolactate_synth_ssu_C"/>
</dbReference>
<comment type="catalytic activity">
    <reaction evidence="7 8">
        <text>2 pyruvate + H(+) = (2S)-2-acetolactate + CO2</text>
        <dbReference type="Rhea" id="RHEA:25249"/>
        <dbReference type="ChEBI" id="CHEBI:15361"/>
        <dbReference type="ChEBI" id="CHEBI:15378"/>
        <dbReference type="ChEBI" id="CHEBI:16526"/>
        <dbReference type="ChEBI" id="CHEBI:58476"/>
        <dbReference type="EC" id="2.2.1.6"/>
    </reaction>
</comment>
<dbReference type="PANTHER" id="PTHR30239:SF0">
    <property type="entry name" value="ACETOLACTATE SYNTHASE SMALL SUBUNIT 1, CHLOROPLASTIC"/>
    <property type="match status" value="1"/>
</dbReference>
<evidence type="ECO:0000256" key="3">
    <source>
        <dbReference type="ARBA" id="ARBA00006341"/>
    </source>
</evidence>
<dbReference type="FunFam" id="3.30.70.260:FF:000001">
    <property type="entry name" value="Acetolactate synthase, small subunit"/>
    <property type="match status" value="1"/>
</dbReference>
<organism evidence="10 11">
    <name type="scientific">PS1 clade bacterium</name>
    <dbReference type="NCBI Taxonomy" id="2175152"/>
    <lineage>
        <taxon>Bacteria</taxon>
        <taxon>Pseudomonadati</taxon>
        <taxon>Pseudomonadota</taxon>
        <taxon>Alphaproteobacteria</taxon>
        <taxon>PS1 clade</taxon>
    </lineage>
</organism>
<dbReference type="CDD" id="cd04878">
    <property type="entry name" value="ACT_AHAS"/>
    <property type="match status" value="1"/>
</dbReference>
<dbReference type="GO" id="GO:0009099">
    <property type="term" value="P:L-valine biosynthetic process"/>
    <property type="evidence" value="ECO:0007669"/>
    <property type="project" value="UniProtKB-UniRule"/>
</dbReference>
<dbReference type="EC" id="2.2.1.6" evidence="8"/>
<dbReference type="InterPro" id="IPR045865">
    <property type="entry name" value="ACT-like_dom_sf"/>
</dbReference>
<reference evidence="10 11" key="1">
    <citation type="journal article" date="2018" name="Microbiome">
        <title>Fine metagenomic profile of the Mediterranean stratified and mixed water columns revealed by assembly and recruitment.</title>
        <authorList>
            <person name="Haro-Moreno J.M."/>
            <person name="Lopez-Perez M."/>
            <person name="De La Torre J.R."/>
            <person name="Picazo A."/>
            <person name="Camacho A."/>
            <person name="Rodriguez-Valera F."/>
        </authorList>
    </citation>
    <scope>NUCLEOTIDE SEQUENCE [LARGE SCALE GENOMIC DNA]</scope>
    <source>
        <strain evidence="10">MED-G57</strain>
    </source>
</reference>
<evidence type="ECO:0000256" key="5">
    <source>
        <dbReference type="ARBA" id="ARBA00022605"/>
    </source>
</evidence>
<comment type="pathway">
    <text evidence="2 8">Amino-acid biosynthesis; L-valine biosynthesis; L-valine from pyruvate: step 1/4.</text>
</comment>
<comment type="pathway">
    <text evidence="1 8">Amino-acid biosynthesis; L-isoleucine biosynthesis; L-isoleucine from 2-oxobutanoate: step 1/4.</text>
</comment>
<evidence type="ECO:0000313" key="11">
    <source>
        <dbReference type="Proteomes" id="UP000253570"/>
    </source>
</evidence>
<evidence type="ECO:0000256" key="2">
    <source>
        <dbReference type="ARBA" id="ARBA00005025"/>
    </source>
</evidence>
<evidence type="ECO:0000256" key="4">
    <source>
        <dbReference type="ARBA" id="ARBA00011744"/>
    </source>
</evidence>
<keyword evidence="6 8" id="KW-0100">Branched-chain amino acid biosynthesis</keyword>
<dbReference type="EMBL" id="QOQD01000007">
    <property type="protein sequence ID" value="RCL73347.1"/>
    <property type="molecule type" value="Genomic_DNA"/>
</dbReference>
<proteinExistence type="inferred from homology"/>
<comment type="caution">
    <text evidence="10">The sequence shown here is derived from an EMBL/GenBank/DDBJ whole genome shotgun (WGS) entry which is preliminary data.</text>
</comment>
<comment type="subunit">
    <text evidence="4 8">Dimer of large and small chains.</text>
</comment>
<gene>
    <name evidence="10" type="ORF">DBW71_03605</name>
</gene>
<evidence type="ECO:0000313" key="10">
    <source>
        <dbReference type="EMBL" id="RCL73347.1"/>
    </source>
</evidence>
<dbReference type="GO" id="GO:1990610">
    <property type="term" value="F:acetolactate synthase regulator activity"/>
    <property type="evidence" value="ECO:0007669"/>
    <property type="project" value="UniProtKB-UniRule"/>
</dbReference>
<dbReference type="InterPro" id="IPR027271">
    <property type="entry name" value="Acetolactate_synth/TF_NikR_C"/>
</dbReference>
<dbReference type="NCBIfam" id="NF008864">
    <property type="entry name" value="PRK11895.1"/>
    <property type="match status" value="1"/>
</dbReference>
<comment type="similarity">
    <text evidence="3 8">Belongs to the acetolactate synthase small subunit family.</text>
</comment>
<dbReference type="SUPFAM" id="SSF55021">
    <property type="entry name" value="ACT-like"/>
    <property type="match status" value="2"/>
</dbReference>
<dbReference type="Gene3D" id="3.30.70.1150">
    <property type="entry name" value="ACT-like. Chain A, domain 2"/>
    <property type="match status" value="1"/>
</dbReference>
<dbReference type="UniPathway" id="UPA00049">
    <property type="reaction ID" value="UER00059"/>
</dbReference>
<dbReference type="GO" id="GO:0005829">
    <property type="term" value="C:cytosol"/>
    <property type="evidence" value="ECO:0007669"/>
    <property type="project" value="TreeGrafter"/>
</dbReference>
<keyword evidence="5 8" id="KW-0028">Amino-acid biosynthesis</keyword>
<name>A0A368DND6_9PROT</name>
<dbReference type="AlphaFoldDB" id="A0A368DND6"/>
<protein>
    <recommendedName>
        <fullName evidence="8">Acetolactate synthase small subunit</fullName>
        <shortName evidence="8">AHAS</shortName>
        <shortName evidence="8">ALS</shortName>
        <ecNumber evidence="8">2.2.1.6</ecNumber>
    </recommendedName>
    <alternativeName>
        <fullName evidence="8">Acetohydroxy-acid synthase small subunit</fullName>
    </alternativeName>
</protein>
<dbReference type="InterPro" id="IPR002912">
    <property type="entry name" value="ACT_dom"/>
</dbReference>
<evidence type="ECO:0000256" key="8">
    <source>
        <dbReference type="RuleBase" id="RU368092"/>
    </source>
</evidence>
<dbReference type="GO" id="GO:0009097">
    <property type="term" value="P:isoleucine biosynthetic process"/>
    <property type="evidence" value="ECO:0007669"/>
    <property type="project" value="UniProtKB-UniRule"/>
</dbReference>
<dbReference type="PROSITE" id="PS51671">
    <property type="entry name" value="ACT"/>
    <property type="match status" value="1"/>
</dbReference>
<dbReference type="UniPathway" id="UPA00047">
    <property type="reaction ID" value="UER00055"/>
</dbReference>
<accession>A0A368DND6</accession>
<dbReference type="Gene3D" id="3.30.70.260">
    <property type="match status" value="1"/>
</dbReference>
<dbReference type="PANTHER" id="PTHR30239">
    <property type="entry name" value="ACETOLACTATE SYNTHASE SMALL SUBUNIT"/>
    <property type="match status" value="1"/>
</dbReference>
<dbReference type="InterPro" id="IPR039557">
    <property type="entry name" value="AHAS_ACT"/>
</dbReference>
<comment type="function">
    <text evidence="8">Catalyzes the conversion of 2 pyruvate molecules into acetolactate in the first common step of the biosynthetic pathway of the branched-amino acids such as leucine, isoleucine, and valine.</text>
</comment>
<evidence type="ECO:0000256" key="7">
    <source>
        <dbReference type="ARBA" id="ARBA00048670"/>
    </source>
</evidence>
<dbReference type="GO" id="GO:0003984">
    <property type="term" value="F:acetolactate synthase activity"/>
    <property type="evidence" value="ECO:0007669"/>
    <property type="project" value="UniProtKB-UniRule"/>
</dbReference>
<keyword evidence="8 10" id="KW-0808">Transferase</keyword>
<evidence type="ECO:0000256" key="1">
    <source>
        <dbReference type="ARBA" id="ARBA00004974"/>
    </source>
</evidence>